<dbReference type="EMBL" id="CAJJDP010000135">
    <property type="protein sequence ID" value="CAD8205062.1"/>
    <property type="molecule type" value="Genomic_DNA"/>
</dbReference>
<comment type="caution">
    <text evidence="1">The sequence shown here is derived from an EMBL/GenBank/DDBJ whole genome shotgun (WGS) entry which is preliminary data.</text>
</comment>
<dbReference type="AlphaFoldDB" id="A0A8S1XXE8"/>
<dbReference type="Proteomes" id="UP000683925">
    <property type="component" value="Unassembled WGS sequence"/>
</dbReference>
<proteinExistence type="predicted"/>
<accession>A0A8S1XXE8</accession>
<reference evidence="1" key="1">
    <citation type="submission" date="2021-01" db="EMBL/GenBank/DDBJ databases">
        <authorList>
            <consortium name="Genoscope - CEA"/>
            <person name="William W."/>
        </authorList>
    </citation>
    <scope>NUCLEOTIDE SEQUENCE</scope>
</reference>
<sequence>MLIVNSKARTYYFFEELSQFSIIIYAQIMKPYFCQKEEFMRFIIYDDYEFQIHDSLINGGSSI</sequence>
<keyword evidence="2" id="KW-1185">Reference proteome</keyword>
<gene>
    <name evidence="1" type="ORF">POCTA_138.1.T1340113</name>
</gene>
<name>A0A8S1XXE8_PAROT</name>
<organism evidence="1 2">
    <name type="scientific">Paramecium octaurelia</name>
    <dbReference type="NCBI Taxonomy" id="43137"/>
    <lineage>
        <taxon>Eukaryota</taxon>
        <taxon>Sar</taxon>
        <taxon>Alveolata</taxon>
        <taxon>Ciliophora</taxon>
        <taxon>Intramacronucleata</taxon>
        <taxon>Oligohymenophorea</taxon>
        <taxon>Peniculida</taxon>
        <taxon>Parameciidae</taxon>
        <taxon>Paramecium</taxon>
    </lineage>
</organism>
<evidence type="ECO:0000313" key="2">
    <source>
        <dbReference type="Proteomes" id="UP000683925"/>
    </source>
</evidence>
<protein>
    <submittedName>
        <fullName evidence="1">Uncharacterized protein</fullName>
    </submittedName>
</protein>
<evidence type="ECO:0000313" key="1">
    <source>
        <dbReference type="EMBL" id="CAD8205062.1"/>
    </source>
</evidence>